<proteinExistence type="predicted"/>
<accession>A0ABW3CQZ1</accession>
<comment type="caution">
    <text evidence="1">The sequence shown here is derived from an EMBL/GenBank/DDBJ whole genome shotgun (WGS) entry which is preliminary data.</text>
</comment>
<evidence type="ECO:0000313" key="2">
    <source>
        <dbReference type="Proteomes" id="UP001597083"/>
    </source>
</evidence>
<name>A0ABW3CQZ1_9ACTN</name>
<sequence length="123" mass="13936">MITDPVAHPHAKDLRRAWSEVRNEDWRHLGGAHLQIDGYSTDPYGGDDPITASALLAARRAGRPETRRADPWQRPGPEDWALLAQWHGVRLVDGDVYWTIARKDVPTRRFDQATVLGFFEGPL</sequence>
<organism evidence="1 2">
    <name type="scientific">Actinomadura adrarensis</name>
    <dbReference type="NCBI Taxonomy" id="1819600"/>
    <lineage>
        <taxon>Bacteria</taxon>
        <taxon>Bacillati</taxon>
        <taxon>Actinomycetota</taxon>
        <taxon>Actinomycetes</taxon>
        <taxon>Streptosporangiales</taxon>
        <taxon>Thermomonosporaceae</taxon>
        <taxon>Actinomadura</taxon>
    </lineage>
</organism>
<dbReference type="EMBL" id="JBHTIR010004211">
    <property type="protein sequence ID" value="MFD0856660.1"/>
    <property type="molecule type" value="Genomic_DNA"/>
</dbReference>
<protein>
    <submittedName>
        <fullName evidence="1">Uncharacterized protein</fullName>
    </submittedName>
</protein>
<reference evidence="2" key="1">
    <citation type="journal article" date="2019" name="Int. J. Syst. Evol. Microbiol.">
        <title>The Global Catalogue of Microorganisms (GCM) 10K type strain sequencing project: providing services to taxonomists for standard genome sequencing and annotation.</title>
        <authorList>
            <consortium name="The Broad Institute Genomics Platform"/>
            <consortium name="The Broad Institute Genome Sequencing Center for Infectious Disease"/>
            <person name="Wu L."/>
            <person name="Ma J."/>
        </authorList>
    </citation>
    <scope>NUCLEOTIDE SEQUENCE [LARGE SCALE GENOMIC DNA]</scope>
    <source>
        <strain evidence="2">JCM 31696</strain>
    </source>
</reference>
<keyword evidence="2" id="KW-1185">Reference proteome</keyword>
<gene>
    <name evidence="1" type="ORF">ACFQ07_30795</name>
</gene>
<dbReference type="Proteomes" id="UP001597083">
    <property type="component" value="Unassembled WGS sequence"/>
</dbReference>
<evidence type="ECO:0000313" key="1">
    <source>
        <dbReference type="EMBL" id="MFD0856660.1"/>
    </source>
</evidence>